<dbReference type="SMART" id="SM00369">
    <property type="entry name" value="LRR_TYP"/>
    <property type="match status" value="3"/>
</dbReference>
<dbReference type="PANTHER" id="PTHR45973:SF9">
    <property type="entry name" value="LEUCINE-RICH REPEAT-CONTAINING PROTEIN 46"/>
    <property type="match status" value="1"/>
</dbReference>
<dbReference type="OrthoDB" id="5273213at2759"/>
<dbReference type="PROSITE" id="PS00845">
    <property type="entry name" value="CAP_GLY_1"/>
    <property type="match status" value="1"/>
</dbReference>
<dbReference type="SUPFAM" id="SSF52058">
    <property type="entry name" value="L domain-like"/>
    <property type="match status" value="1"/>
</dbReference>
<dbReference type="Gene3D" id="2.30.30.190">
    <property type="entry name" value="CAP Gly-rich-like domain"/>
    <property type="match status" value="1"/>
</dbReference>
<reference evidence="7" key="2">
    <citation type="submission" date="2021-01" db="EMBL/GenBank/DDBJ databases">
        <authorList>
            <person name="Schikora-Tamarit M.A."/>
        </authorList>
    </citation>
    <scope>NUCLEOTIDE SEQUENCE</scope>
    <source>
        <strain evidence="7">CBS2887</strain>
    </source>
</reference>
<dbReference type="Proteomes" id="UP000774326">
    <property type="component" value="Unassembled WGS sequence"/>
</dbReference>
<evidence type="ECO:0000313" key="8">
    <source>
        <dbReference type="Proteomes" id="UP000774326"/>
    </source>
</evidence>
<comment type="caution">
    <text evidence="7">The sequence shown here is derived from an EMBL/GenBank/DDBJ whole genome shotgun (WGS) entry which is preliminary data.</text>
</comment>
<keyword evidence="2" id="KW-0433">Leucine-rich repeat</keyword>
<evidence type="ECO:0000259" key="6">
    <source>
        <dbReference type="PROSITE" id="PS50245"/>
    </source>
</evidence>
<keyword evidence="3" id="KW-0677">Repeat</keyword>
<evidence type="ECO:0000256" key="2">
    <source>
        <dbReference type="ARBA" id="ARBA00022614"/>
    </source>
</evidence>
<dbReference type="SUPFAM" id="SSF74924">
    <property type="entry name" value="Cap-Gly domain"/>
    <property type="match status" value="1"/>
</dbReference>
<dbReference type="EMBL" id="JAEUBG010002873">
    <property type="protein sequence ID" value="KAH3683902.1"/>
    <property type="molecule type" value="Genomic_DNA"/>
</dbReference>
<comment type="subcellular location">
    <subcellularLocation>
        <location evidence="1">Cell projection</location>
        <location evidence="1">Cilium</location>
    </subcellularLocation>
</comment>
<accession>A0A9P8Q4N3</accession>
<dbReference type="InterPro" id="IPR000938">
    <property type="entry name" value="CAP-Gly_domain"/>
</dbReference>
<dbReference type="Gene3D" id="3.80.10.10">
    <property type="entry name" value="Ribonuclease Inhibitor"/>
    <property type="match status" value="2"/>
</dbReference>
<gene>
    <name evidence="7" type="ORF">WICPIJ_005102</name>
</gene>
<name>A0A9P8Q4N3_WICPI</name>
<dbReference type="Pfam" id="PF01302">
    <property type="entry name" value="CAP_GLY"/>
    <property type="match status" value="1"/>
</dbReference>
<reference evidence="7" key="1">
    <citation type="journal article" date="2021" name="Open Biol.">
        <title>Shared evolutionary footprints suggest mitochondrial oxidative damage underlies multiple complex I losses in fungi.</title>
        <authorList>
            <person name="Schikora-Tamarit M.A."/>
            <person name="Marcet-Houben M."/>
            <person name="Nosek J."/>
            <person name="Gabaldon T."/>
        </authorList>
    </citation>
    <scope>NUCLEOTIDE SEQUENCE</scope>
    <source>
        <strain evidence="7">CBS2887</strain>
    </source>
</reference>
<dbReference type="InterPro" id="IPR032675">
    <property type="entry name" value="LRR_dom_sf"/>
</dbReference>
<evidence type="ECO:0000256" key="4">
    <source>
        <dbReference type="ARBA" id="ARBA00023069"/>
    </source>
</evidence>
<keyword evidence="8" id="KW-1185">Reference proteome</keyword>
<organism evidence="7 8">
    <name type="scientific">Wickerhamomyces pijperi</name>
    <name type="common">Yeast</name>
    <name type="synonym">Pichia pijperi</name>
    <dbReference type="NCBI Taxonomy" id="599730"/>
    <lineage>
        <taxon>Eukaryota</taxon>
        <taxon>Fungi</taxon>
        <taxon>Dikarya</taxon>
        <taxon>Ascomycota</taxon>
        <taxon>Saccharomycotina</taxon>
        <taxon>Saccharomycetes</taxon>
        <taxon>Phaffomycetales</taxon>
        <taxon>Wickerhamomycetaceae</taxon>
        <taxon>Wickerhamomyces</taxon>
    </lineage>
</organism>
<dbReference type="Pfam" id="PF13855">
    <property type="entry name" value="LRR_8"/>
    <property type="match status" value="1"/>
</dbReference>
<dbReference type="InterPro" id="IPR036859">
    <property type="entry name" value="CAP-Gly_dom_sf"/>
</dbReference>
<evidence type="ECO:0000256" key="1">
    <source>
        <dbReference type="ARBA" id="ARBA00004138"/>
    </source>
</evidence>
<evidence type="ECO:0000256" key="5">
    <source>
        <dbReference type="ARBA" id="ARBA00023273"/>
    </source>
</evidence>
<evidence type="ECO:0000256" key="3">
    <source>
        <dbReference type="ARBA" id="ARBA00022737"/>
    </source>
</evidence>
<dbReference type="PANTHER" id="PTHR45973">
    <property type="entry name" value="PROTEIN PHOSPHATASE 1 REGULATORY SUBUNIT SDS22-RELATED"/>
    <property type="match status" value="1"/>
</dbReference>
<dbReference type="InterPro" id="IPR003591">
    <property type="entry name" value="Leu-rich_rpt_typical-subtyp"/>
</dbReference>
<keyword evidence="4" id="KW-0969">Cilium</keyword>
<dbReference type="InterPro" id="IPR050576">
    <property type="entry name" value="Cilia_flagella_integrity"/>
</dbReference>
<dbReference type="AlphaFoldDB" id="A0A9P8Q4N3"/>
<dbReference type="InterPro" id="IPR001611">
    <property type="entry name" value="Leu-rich_rpt"/>
</dbReference>
<sequence>MSFYLGQRLSYSGELCTVKFIGEIPAWEEQQALGVEWDNASKGKHSGCYKDIEYFQVQIPNSGSFLKASKKHDGVRDFYSALVDTYADDFKESEIKIGSKVVESLGFDKLQRLQSDFHYLKDISLSRKQICAFDVKNLELVSDGLKNLEKLDLSFNLFEDFNDVVNILKCLNARKLKLIGNRFRRNTTLSKVVVESIESLDLSLTYIEDELLGQLTTVFPNLKELHLSDNSYSSLPTSVEKYHQITSINLSFNQLEELPFSLTRLPNLKSINLANNKLQISEIPKTTLFQHIETLNLRRNEISHWREVDQIATSFPNLTDLSINHNPLFDNSTIEESEYEIMARISTITQLNGVSISASERNNSELYFIAKVNDGTIVSYNKDHFINLLKLHNKALPANGVIRVNDNTLSSILVTLEVQYGDIKMIIPILQNIEVLKLRGILSRRFGVEFTKFRMSYEIGSIITYIDTNLTLVSSLGLEDGQVVTIRDITTK</sequence>
<evidence type="ECO:0000313" key="7">
    <source>
        <dbReference type="EMBL" id="KAH3683902.1"/>
    </source>
</evidence>
<dbReference type="SMART" id="SM01052">
    <property type="entry name" value="CAP_GLY"/>
    <property type="match status" value="1"/>
</dbReference>
<proteinExistence type="predicted"/>
<feature type="domain" description="CAP-Gly" evidence="6">
    <location>
        <begin position="33"/>
        <end position="67"/>
    </location>
</feature>
<dbReference type="PROSITE" id="PS50245">
    <property type="entry name" value="CAP_GLY_2"/>
    <property type="match status" value="1"/>
</dbReference>
<protein>
    <recommendedName>
        <fullName evidence="6">CAP-Gly domain-containing protein</fullName>
    </recommendedName>
</protein>
<keyword evidence="5" id="KW-0966">Cell projection</keyword>